<name>A0ABW6IC20_9CYAN</name>
<gene>
    <name evidence="1" type="ORF">ACFVKH_02955</name>
</gene>
<dbReference type="Proteomes" id="UP001600165">
    <property type="component" value="Unassembled WGS sequence"/>
</dbReference>
<evidence type="ECO:0000313" key="2">
    <source>
        <dbReference type="Proteomes" id="UP001600165"/>
    </source>
</evidence>
<keyword evidence="2" id="KW-1185">Reference proteome</keyword>
<reference evidence="1 2" key="1">
    <citation type="submission" date="2024-10" db="EMBL/GenBank/DDBJ databases">
        <authorList>
            <person name="Ratan Roy A."/>
            <person name="Morales Sandoval P.H."/>
            <person name="De Los Santos Villalobos S."/>
            <person name="Chakraborty S."/>
            <person name="Mukherjee J."/>
        </authorList>
    </citation>
    <scope>NUCLEOTIDE SEQUENCE [LARGE SCALE GENOMIC DNA]</scope>
    <source>
        <strain evidence="1 2">S1</strain>
    </source>
</reference>
<comment type="caution">
    <text evidence="1">The sequence shown here is derived from an EMBL/GenBank/DDBJ whole genome shotgun (WGS) entry which is preliminary data.</text>
</comment>
<sequence length="179" mass="20007">MASQQQVREYLAYWFQLGKPLIIGAQPACLPKPVFQGDRYSEAFETCWQQVMVHKGQDAYIEGTDQSMAELLSDTWDLPPCARCSMPVPMRTVGVSDHPCPCHDLASWPNSEIPAPRSAVDTPSHLQGIRHRLAQSRLESGYANSPDYPQVRRTYEETTEGWGLDAIASNRGISNVKKS</sequence>
<protein>
    <submittedName>
        <fullName evidence="1">Uncharacterized protein</fullName>
    </submittedName>
</protein>
<evidence type="ECO:0000313" key="1">
    <source>
        <dbReference type="EMBL" id="MFE4105220.1"/>
    </source>
</evidence>
<dbReference type="EMBL" id="JBHZOL010000021">
    <property type="protein sequence ID" value="MFE4105220.1"/>
    <property type="molecule type" value="Genomic_DNA"/>
</dbReference>
<accession>A0ABW6IC20</accession>
<proteinExistence type="predicted"/>
<dbReference type="RefSeq" id="WP_377961400.1">
    <property type="nucleotide sequence ID" value="NZ_JBHZOL010000021.1"/>
</dbReference>
<organism evidence="1 2">
    <name type="scientific">Almyronema epifaneia S1</name>
    <dbReference type="NCBI Taxonomy" id="2991925"/>
    <lineage>
        <taxon>Bacteria</taxon>
        <taxon>Bacillati</taxon>
        <taxon>Cyanobacteriota</taxon>
        <taxon>Cyanophyceae</taxon>
        <taxon>Nodosilineales</taxon>
        <taxon>Nodosilineaceae</taxon>
        <taxon>Almyronema</taxon>
        <taxon>Almyronema epifaneia</taxon>
    </lineage>
</organism>